<protein>
    <recommendedName>
        <fullName evidence="3 8">Amidophosphoribosyltransferase</fullName>
        <shortName evidence="8">ATase</shortName>
        <ecNumber evidence="3 8">2.4.2.14</ecNumber>
    </recommendedName>
    <alternativeName>
        <fullName evidence="8">Glutamine phosphoribosylpyrophosphate amidotransferase</fullName>
    </alternativeName>
</protein>
<feature type="binding site" evidence="10">
    <location>
        <position position="312"/>
    </location>
    <ligand>
        <name>Mg(2+)</name>
        <dbReference type="ChEBI" id="CHEBI:18420"/>
    </ligand>
</feature>
<keyword evidence="6 8" id="KW-0658">Purine biosynthesis</keyword>
<evidence type="ECO:0000256" key="1">
    <source>
        <dbReference type="ARBA" id="ARBA00005209"/>
    </source>
</evidence>
<dbReference type="AlphaFoldDB" id="A0A371QWB5"/>
<evidence type="ECO:0000256" key="7">
    <source>
        <dbReference type="ARBA" id="ARBA00022962"/>
    </source>
</evidence>
<feature type="binding site" evidence="11">
    <location>
        <position position="399"/>
    </location>
    <ligand>
        <name>[4Fe-4S] cluster</name>
        <dbReference type="ChEBI" id="CHEBI:49883"/>
    </ligand>
</feature>
<keyword evidence="11" id="KW-0411">Iron-sulfur</keyword>
<dbReference type="SUPFAM" id="SSF56235">
    <property type="entry name" value="N-terminal nucleophile aminohydrolases (Ntn hydrolases)"/>
    <property type="match status" value="1"/>
</dbReference>
<dbReference type="GO" id="GO:0004044">
    <property type="term" value="F:amidophosphoribosyltransferase activity"/>
    <property type="evidence" value="ECO:0007669"/>
    <property type="project" value="UniProtKB-EC"/>
</dbReference>
<dbReference type="EMBL" id="NMUE01000034">
    <property type="protein sequence ID" value="RFA94579.1"/>
    <property type="molecule type" value="Genomic_DNA"/>
</dbReference>
<feature type="binding site" evidence="10">
    <location>
        <position position="313"/>
    </location>
    <ligand>
        <name>Mg(2+)</name>
        <dbReference type="ChEBI" id="CHEBI:18420"/>
    </ligand>
</feature>
<feature type="binding site" evidence="11">
    <location>
        <position position="206"/>
    </location>
    <ligand>
        <name>[4Fe-4S] cluster</name>
        <dbReference type="ChEBI" id="CHEBI:49883"/>
    </ligand>
</feature>
<evidence type="ECO:0000259" key="12">
    <source>
        <dbReference type="PROSITE" id="PS51278"/>
    </source>
</evidence>
<dbReference type="Gene3D" id="3.40.50.2020">
    <property type="match status" value="1"/>
</dbReference>
<feature type="binding site" evidence="11">
    <location>
        <position position="396"/>
    </location>
    <ligand>
        <name>[4Fe-4S] cluster</name>
        <dbReference type="ChEBI" id="CHEBI:49883"/>
    </ligand>
</feature>
<keyword evidence="7" id="KW-0315">Glutamine amidotransferase</keyword>
<evidence type="ECO:0000256" key="11">
    <source>
        <dbReference type="PIRSR" id="PIRSR000485-3"/>
    </source>
</evidence>
<dbReference type="InterPro" id="IPR029057">
    <property type="entry name" value="PRTase-like"/>
</dbReference>
<comment type="pathway">
    <text evidence="1 8">Purine metabolism; IMP biosynthesis via de novo pathway; N(1)-(5-phospho-D-ribosyl)glycinamide from 5-phospho-alpha-D-ribose 1-diphosphate: step 1/2.</text>
</comment>
<gene>
    <name evidence="13" type="ORF">CGL51_09670</name>
</gene>
<keyword evidence="5 8" id="KW-0808">Transferase</keyword>
<proteinExistence type="inferred from homology"/>
<comment type="cofactor">
    <cofactor evidence="11">
        <name>[4Fe-4S] cluster</name>
        <dbReference type="ChEBI" id="CHEBI:49883"/>
    </cofactor>
    <text evidence="11">Binds 1 [4Fe-4S] cluster per subunit.</text>
</comment>
<dbReference type="InterPro" id="IPR029055">
    <property type="entry name" value="Ntn_hydrolases_N"/>
</dbReference>
<evidence type="ECO:0000256" key="8">
    <source>
        <dbReference type="PIRNR" id="PIRNR000485"/>
    </source>
</evidence>
<dbReference type="EC" id="2.4.2.14" evidence="3 8"/>
<dbReference type="InterPro" id="IPR000836">
    <property type="entry name" value="PRTase_dom"/>
</dbReference>
<dbReference type="Pfam" id="PF13522">
    <property type="entry name" value="GATase_6"/>
    <property type="match status" value="1"/>
</dbReference>
<feature type="binding site" evidence="11">
    <location>
        <position position="349"/>
    </location>
    <ligand>
        <name>[4Fe-4S] cluster</name>
        <dbReference type="ChEBI" id="CHEBI:49883"/>
    </ligand>
</feature>
<evidence type="ECO:0000256" key="9">
    <source>
        <dbReference type="PIRSR" id="PIRSR000485-1"/>
    </source>
</evidence>
<sequence length="422" mass="45971">MCGIGGAWGGRAGERVRRMAPWLMHRGQEGVGYAYIRGGEIALGEPGDDAEGALVHTRYSTSGEYGVQLQPVLAKYRDLEIAVVFNGTVVNYRRLGVENPGFDGDALAKALAREIWERGVEQGVISVYSKIVGAASLLALTPWGLLAVRDPWGIRPLAYKHLGDGVVFASEDVAIEGGIEVPPGLAFLYGRRVAFWKIPPGVGKICALEYVYFAHHATKLGGRLVLEVREALGKALAELETEDIDVVTYVPETSRLAALSYASALGKPLVDAVVKNRYAGRIFIAPPHARLPSDAFRVVPELVRGKNVALVDDSIIRGTNIKTVVAKLKEAGAKKVHVRIASPPVRWPCFFGMDFQTRRELIAHGRSEEQVRSLIGADTLKYLPLEKFREIIGEACYACFTGEYPQKLDIKQAEAELGRAPA</sequence>
<dbReference type="SUPFAM" id="SSF53271">
    <property type="entry name" value="PRTase-like"/>
    <property type="match status" value="1"/>
</dbReference>
<dbReference type="RefSeq" id="WP_116421577.1">
    <property type="nucleotide sequence ID" value="NZ_NMUE01000034.1"/>
</dbReference>
<evidence type="ECO:0000256" key="4">
    <source>
        <dbReference type="ARBA" id="ARBA00022676"/>
    </source>
</evidence>
<comment type="caution">
    <text evidence="13">The sequence shown here is derived from an EMBL/GenBank/DDBJ whole genome shotgun (WGS) entry which is preliminary data.</text>
</comment>
<dbReference type="GO" id="GO:0046872">
    <property type="term" value="F:metal ion binding"/>
    <property type="evidence" value="ECO:0007669"/>
    <property type="project" value="UniProtKB-KW"/>
</dbReference>
<feature type="binding site" evidence="10">
    <location>
        <position position="253"/>
    </location>
    <ligand>
        <name>Mg(2+)</name>
        <dbReference type="ChEBI" id="CHEBI:18420"/>
    </ligand>
</feature>
<dbReference type="PIRSF" id="PIRSF000485">
    <property type="entry name" value="Amd_phspho_trans"/>
    <property type="match status" value="1"/>
</dbReference>
<dbReference type="Gene3D" id="3.60.20.10">
    <property type="entry name" value="Glutamine Phosphoribosylpyrophosphate, subunit 1, domain 1"/>
    <property type="match status" value="1"/>
</dbReference>
<evidence type="ECO:0000313" key="14">
    <source>
        <dbReference type="Proteomes" id="UP000257123"/>
    </source>
</evidence>
<evidence type="ECO:0000256" key="6">
    <source>
        <dbReference type="ARBA" id="ARBA00022755"/>
    </source>
</evidence>
<evidence type="ECO:0000313" key="13">
    <source>
        <dbReference type="EMBL" id="RFA94579.1"/>
    </source>
</evidence>
<organism evidence="13 14">
    <name type="scientific">Pyrobaculum aerophilum</name>
    <dbReference type="NCBI Taxonomy" id="13773"/>
    <lineage>
        <taxon>Archaea</taxon>
        <taxon>Thermoproteota</taxon>
        <taxon>Thermoprotei</taxon>
        <taxon>Thermoproteales</taxon>
        <taxon>Thermoproteaceae</taxon>
        <taxon>Pyrobaculum</taxon>
    </lineage>
</organism>
<evidence type="ECO:0000256" key="3">
    <source>
        <dbReference type="ARBA" id="ARBA00011941"/>
    </source>
</evidence>
<dbReference type="PROSITE" id="PS51278">
    <property type="entry name" value="GATASE_TYPE_2"/>
    <property type="match status" value="1"/>
</dbReference>
<keyword evidence="11" id="KW-0408">Iron</keyword>
<keyword evidence="4 8" id="KW-0328">Glycosyltransferase</keyword>
<dbReference type="GO" id="GO:0051536">
    <property type="term" value="F:iron-sulfur cluster binding"/>
    <property type="evidence" value="ECO:0007669"/>
    <property type="project" value="UniProtKB-KW"/>
</dbReference>
<comment type="similarity">
    <text evidence="2 8">In the C-terminal section; belongs to the purine/pyrimidine phosphoribosyltransferase family.</text>
</comment>
<comment type="cofactor">
    <cofactor evidence="10">
        <name>Mg(2+)</name>
        <dbReference type="ChEBI" id="CHEBI:18420"/>
    </cofactor>
    <text evidence="10">Binds 1 Mg(2+) ion per subunit.</text>
</comment>
<keyword evidence="10" id="KW-0479">Metal-binding</keyword>
<keyword evidence="10" id="KW-0460">Magnesium</keyword>
<dbReference type="InterPro" id="IPR017932">
    <property type="entry name" value="GATase_2_dom"/>
</dbReference>
<dbReference type="CDD" id="cd06223">
    <property type="entry name" value="PRTases_typeI"/>
    <property type="match status" value="1"/>
</dbReference>
<dbReference type="InterPro" id="IPR005854">
    <property type="entry name" value="PurF"/>
</dbReference>
<evidence type="ECO:0000256" key="5">
    <source>
        <dbReference type="ARBA" id="ARBA00022679"/>
    </source>
</evidence>
<evidence type="ECO:0000256" key="2">
    <source>
        <dbReference type="ARBA" id="ARBA00010138"/>
    </source>
</evidence>
<dbReference type="PANTHER" id="PTHR11907">
    <property type="entry name" value="AMIDOPHOSPHORIBOSYLTRANSFERASE"/>
    <property type="match status" value="1"/>
</dbReference>
<feature type="active site" description="Nucleophile" evidence="9">
    <location>
        <position position="2"/>
    </location>
</feature>
<evidence type="ECO:0000256" key="10">
    <source>
        <dbReference type="PIRSR" id="PIRSR000485-2"/>
    </source>
</evidence>
<dbReference type="UniPathway" id="UPA00074">
    <property type="reaction ID" value="UER00124"/>
</dbReference>
<dbReference type="GO" id="GO:0009113">
    <property type="term" value="P:purine nucleobase biosynthetic process"/>
    <property type="evidence" value="ECO:0007669"/>
    <property type="project" value="InterPro"/>
</dbReference>
<accession>A0A371QWB5</accession>
<comment type="catalytic activity">
    <reaction evidence="8">
        <text>5-phospho-beta-D-ribosylamine + L-glutamate + diphosphate = 5-phospho-alpha-D-ribose 1-diphosphate + L-glutamine + H2O</text>
        <dbReference type="Rhea" id="RHEA:14905"/>
        <dbReference type="ChEBI" id="CHEBI:15377"/>
        <dbReference type="ChEBI" id="CHEBI:29985"/>
        <dbReference type="ChEBI" id="CHEBI:33019"/>
        <dbReference type="ChEBI" id="CHEBI:58017"/>
        <dbReference type="ChEBI" id="CHEBI:58359"/>
        <dbReference type="ChEBI" id="CHEBI:58681"/>
        <dbReference type="EC" id="2.4.2.14"/>
    </reaction>
</comment>
<feature type="domain" description="Glutamine amidotransferase type-2" evidence="12">
    <location>
        <begin position="2"/>
        <end position="209"/>
    </location>
</feature>
<reference evidence="13 14" key="1">
    <citation type="submission" date="2017-07" db="EMBL/GenBank/DDBJ databases">
        <title>Draft genome sequence of aerobic hyperthermophilic archaea, Pyrobaculum aerophilum YKB31 and YKB32.</title>
        <authorList>
            <person name="Mochizuki T."/>
            <person name="Berliner A.J."/>
            <person name="Yoshida-Takashima Y."/>
            <person name="Takaki Y."/>
            <person name="Nunoura T."/>
            <person name="Takai K."/>
        </authorList>
    </citation>
    <scope>NUCLEOTIDE SEQUENCE [LARGE SCALE GENOMIC DNA]</scope>
    <source>
        <strain evidence="13 14">YKB31</strain>
    </source>
</reference>
<name>A0A371QWB5_9CREN</name>
<dbReference type="GO" id="GO:0006189">
    <property type="term" value="P:'de novo' IMP biosynthetic process"/>
    <property type="evidence" value="ECO:0007669"/>
    <property type="project" value="UniProtKB-UniPathway"/>
</dbReference>
<dbReference type="Proteomes" id="UP000257123">
    <property type="component" value="Unassembled WGS sequence"/>
</dbReference>